<dbReference type="EMBL" id="AHOR02000009">
    <property type="protein sequence ID" value="EMF84064.1"/>
    <property type="molecule type" value="Genomic_DNA"/>
</dbReference>
<organism evidence="1 2">
    <name type="scientific">Leptospira weilii serovar Topaz str. LT2116</name>
    <dbReference type="NCBI Taxonomy" id="1088540"/>
    <lineage>
        <taxon>Bacteria</taxon>
        <taxon>Pseudomonadati</taxon>
        <taxon>Spirochaetota</taxon>
        <taxon>Spirochaetia</taxon>
        <taxon>Leptospirales</taxon>
        <taxon>Leptospiraceae</taxon>
        <taxon>Leptospira</taxon>
    </lineage>
</organism>
<dbReference type="AlphaFoldDB" id="M3GDS9"/>
<name>M3GDS9_9LEPT</name>
<dbReference type="Proteomes" id="UP000011770">
    <property type="component" value="Unassembled WGS sequence"/>
</dbReference>
<comment type="caution">
    <text evidence="1">The sequence shown here is derived from an EMBL/GenBank/DDBJ whole genome shotgun (WGS) entry which is preliminary data.</text>
</comment>
<protein>
    <submittedName>
        <fullName evidence="1">Uncharacterized protein</fullName>
    </submittedName>
</protein>
<accession>M3GDS9</accession>
<gene>
    <name evidence="1" type="ORF">LEP1GSC188_0295</name>
</gene>
<evidence type="ECO:0000313" key="1">
    <source>
        <dbReference type="EMBL" id="EMF84064.1"/>
    </source>
</evidence>
<sequence length="44" mass="5139">MSLDPNSLPDDVEKLKRIIIFQNIKLTDQKQRKLNIRKKSASKS</sequence>
<proteinExistence type="predicted"/>
<evidence type="ECO:0000313" key="2">
    <source>
        <dbReference type="Proteomes" id="UP000011770"/>
    </source>
</evidence>
<reference evidence="1 2" key="1">
    <citation type="submission" date="2013-01" db="EMBL/GenBank/DDBJ databases">
        <authorList>
            <person name="Harkins D.M."/>
            <person name="Durkin A.S."/>
            <person name="Brinkac L.M."/>
            <person name="Haft D.H."/>
            <person name="Selengut J.D."/>
            <person name="Sanka R."/>
            <person name="DePew J."/>
            <person name="Purushe J."/>
            <person name="Tulsiani S.M."/>
            <person name="Graham G.C."/>
            <person name="Burns M.-A."/>
            <person name="Dohnt M.F."/>
            <person name="Smythe L.D."/>
            <person name="McKay D.B."/>
            <person name="Craig S.B."/>
            <person name="Vinetz J.M."/>
            <person name="Sutton G.G."/>
            <person name="Nierman W.C."/>
            <person name="Fouts D.E."/>
        </authorList>
    </citation>
    <scope>NUCLEOTIDE SEQUENCE [LARGE SCALE GENOMIC DNA]</scope>
    <source>
        <strain evidence="1 2">LT2116</strain>
    </source>
</reference>